<evidence type="ECO:0000313" key="2">
    <source>
        <dbReference type="EMBL" id="OJF16064.1"/>
    </source>
</evidence>
<sequence length="77" mass="8478">MVFIGKPERLTGAGIKGRLGAAFFRAIEIVPVERDGATTMPRIARFSMRFRAPMTFTGAESDPKRRRGASCFSTTPK</sequence>
<gene>
    <name evidence="2" type="ORF">BG844_00895</name>
</gene>
<organism evidence="2 3">
    <name type="scientific">Couchioplanes caeruleus subsp. caeruleus</name>
    <dbReference type="NCBI Taxonomy" id="56427"/>
    <lineage>
        <taxon>Bacteria</taxon>
        <taxon>Bacillati</taxon>
        <taxon>Actinomycetota</taxon>
        <taxon>Actinomycetes</taxon>
        <taxon>Micromonosporales</taxon>
        <taxon>Micromonosporaceae</taxon>
        <taxon>Couchioplanes</taxon>
    </lineage>
</organism>
<evidence type="ECO:0000256" key="1">
    <source>
        <dbReference type="SAM" id="MobiDB-lite"/>
    </source>
</evidence>
<proteinExistence type="predicted"/>
<keyword evidence="3" id="KW-1185">Reference proteome</keyword>
<dbReference type="RefSeq" id="WP_071802766.1">
    <property type="nucleotide sequence ID" value="NZ_MEIA01000005.1"/>
</dbReference>
<dbReference type="Proteomes" id="UP000182486">
    <property type="component" value="Unassembled WGS sequence"/>
</dbReference>
<evidence type="ECO:0000313" key="3">
    <source>
        <dbReference type="Proteomes" id="UP000182486"/>
    </source>
</evidence>
<comment type="caution">
    <text evidence="2">The sequence shown here is derived from an EMBL/GenBank/DDBJ whole genome shotgun (WGS) entry which is preliminary data.</text>
</comment>
<reference evidence="2 3" key="1">
    <citation type="submission" date="2016-09" db="EMBL/GenBank/DDBJ databases">
        <title>Couchioplanes caeruleus draft genome sequence.</title>
        <authorList>
            <person name="Sheehan J."/>
            <person name="Caffrey P."/>
        </authorList>
    </citation>
    <scope>NUCLEOTIDE SEQUENCE [LARGE SCALE GENOMIC DNA]</scope>
    <source>
        <strain evidence="2 3">DSM 43634</strain>
    </source>
</reference>
<feature type="region of interest" description="Disordered" evidence="1">
    <location>
        <begin position="57"/>
        <end position="77"/>
    </location>
</feature>
<dbReference type="AlphaFoldDB" id="A0A1K0FTS2"/>
<dbReference type="EMBL" id="MEIA01000005">
    <property type="protein sequence ID" value="OJF16064.1"/>
    <property type="molecule type" value="Genomic_DNA"/>
</dbReference>
<protein>
    <submittedName>
        <fullName evidence="2">Uncharacterized protein</fullName>
    </submittedName>
</protein>
<name>A0A1K0FTS2_9ACTN</name>
<accession>A0A1K0FTS2</accession>